<reference evidence="9" key="1">
    <citation type="submission" date="2023-11" db="EMBL/GenBank/DDBJ databases">
        <authorList>
            <person name="Alioto T."/>
            <person name="Alioto T."/>
            <person name="Gomez Garrido J."/>
        </authorList>
    </citation>
    <scope>NUCLEOTIDE SEQUENCE</scope>
</reference>
<feature type="domain" description="DNA replication complex GINS protein PSF3 N-terminal" evidence="8">
    <location>
        <begin position="4"/>
        <end position="54"/>
    </location>
</feature>
<organism evidence="9 10">
    <name type="scientific">Lecanosticta acicola</name>
    <dbReference type="NCBI Taxonomy" id="111012"/>
    <lineage>
        <taxon>Eukaryota</taxon>
        <taxon>Fungi</taxon>
        <taxon>Dikarya</taxon>
        <taxon>Ascomycota</taxon>
        <taxon>Pezizomycotina</taxon>
        <taxon>Dothideomycetes</taxon>
        <taxon>Dothideomycetidae</taxon>
        <taxon>Mycosphaerellales</taxon>
        <taxon>Mycosphaerellaceae</taxon>
        <taxon>Lecanosticta</taxon>
    </lineage>
</organism>
<evidence type="ECO:0000256" key="6">
    <source>
        <dbReference type="RuleBase" id="RU367161"/>
    </source>
</evidence>
<dbReference type="Proteomes" id="UP001296104">
    <property type="component" value="Unassembled WGS sequence"/>
</dbReference>
<evidence type="ECO:0000256" key="4">
    <source>
        <dbReference type="ARBA" id="ARBA00022705"/>
    </source>
</evidence>
<comment type="caution">
    <text evidence="9">The sequence shown here is derived from an EMBL/GenBank/DDBJ whole genome shotgun (WGS) entry which is preliminary data.</text>
</comment>
<evidence type="ECO:0000259" key="8">
    <source>
        <dbReference type="Pfam" id="PF22466"/>
    </source>
</evidence>
<comment type="subcellular location">
    <subcellularLocation>
        <location evidence="1 6">Nucleus</location>
    </subcellularLocation>
</comment>
<accession>A0AAI8Z8D1</accession>
<name>A0AAI8Z8D1_9PEZI</name>
<evidence type="ECO:0000256" key="5">
    <source>
        <dbReference type="ARBA" id="ARBA00023242"/>
    </source>
</evidence>
<dbReference type="GO" id="GO:0000811">
    <property type="term" value="C:GINS complex"/>
    <property type="evidence" value="ECO:0007669"/>
    <property type="project" value="UniProtKB-UniRule"/>
</dbReference>
<comment type="function">
    <text evidence="6">The GINS complex plays an essential role in the initiation of DNA replication.</text>
</comment>
<evidence type="ECO:0000259" key="7">
    <source>
        <dbReference type="Pfam" id="PF05916"/>
    </source>
</evidence>
<dbReference type="SUPFAM" id="SSF160059">
    <property type="entry name" value="PriA/YqbF domain"/>
    <property type="match status" value="1"/>
</dbReference>
<evidence type="ECO:0000256" key="3">
    <source>
        <dbReference type="ARBA" id="ARBA00015140"/>
    </source>
</evidence>
<protein>
    <recommendedName>
        <fullName evidence="3 6">DNA replication complex GINS protein PSF3</fullName>
    </recommendedName>
</protein>
<comment type="subunit">
    <text evidence="6">Component of the GINS complex.</text>
</comment>
<dbReference type="Gene3D" id="1.20.58.2050">
    <property type="match status" value="1"/>
</dbReference>
<dbReference type="InterPro" id="IPR055221">
    <property type="entry name" value="PSF3_N"/>
</dbReference>
<proteinExistence type="inferred from homology"/>
<gene>
    <name evidence="9" type="ORF">LECACI_7A009479</name>
</gene>
<dbReference type="PANTHER" id="PTHR22768:SF0">
    <property type="entry name" value="DNA REPLICATION COMPLEX GINS PROTEIN PSF3"/>
    <property type="match status" value="1"/>
</dbReference>
<dbReference type="Pfam" id="PF22466">
    <property type="entry name" value="PSF3_N"/>
    <property type="match status" value="1"/>
</dbReference>
<comment type="similarity">
    <text evidence="2 6">Belongs to the GINS3/PSF3 family.</text>
</comment>
<keyword evidence="5 6" id="KW-0539">Nucleus</keyword>
<dbReference type="GO" id="GO:1902975">
    <property type="term" value="P:mitotic DNA replication initiation"/>
    <property type="evidence" value="ECO:0007669"/>
    <property type="project" value="TreeGrafter"/>
</dbReference>
<evidence type="ECO:0000256" key="1">
    <source>
        <dbReference type="ARBA" id="ARBA00004123"/>
    </source>
</evidence>
<dbReference type="InterPro" id="IPR036224">
    <property type="entry name" value="GINS_bundle-like_dom_sf"/>
</dbReference>
<dbReference type="InterPro" id="IPR038437">
    <property type="entry name" value="GINS_Psf3_sf"/>
</dbReference>
<dbReference type="InterPro" id="IPR021151">
    <property type="entry name" value="GINS_A"/>
</dbReference>
<dbReference type="AlphaFoldDB" id="A0AAI8Z8D1"/>
<keyword evidence="4 6" id="KW-0235">DNA replication</keyword>
<dbReference type="PANTHER" id="PTHR22768">
    <property type="entry name" value="DNA REPLICATION COMPLEX GINS PROTEIN PSF3"/>
    <property type="match status" value="1"/>
</dbReference>
<dbReference type="CDD" id="cd21693">
    <property type="entry name" value="GINS_B_Psf3"/>
    <property type="match status" value="1"/>
</dbReference>
<sequence length="173" mass="18906">MSYYSPDAILTDAQKAPCTFELAVPHLTALNAGSKIENGTKLELPLWLAEMLAVSQPSGSGSLATLDMPPALGQRVVNALSADPKSVDVRAQAQWFYGMGERMLELFDEEELAEVLSDTFKQRTLEIADKAQNMKVAVNDFTKGLDENERQLFKAAHEGSKAVNEWFGSAKLA</sequence>
<dbReference type="CDD" id="cd11713">
    <property type="entry name" value="GINS_A_psf3"/>
    <property type="match status" value="1"/>
</dbReference>
<evidence type="ECO:0000256" key="2">
    <source>
        <dbReference type="ARBA" id="ARBA00006343"/>
    </source>
</evidence>
<evidence type="ECO:0000313" key="9">
    <source>
        <dbReference type="EMBL" id="CAK4034321.1"/>
    </source>
</evidence>
<dbReference type="Pfam" id="PF05916">
    <property type="entry name" value="Sld5"/>
    <property type="match status" value="1"/>
</dbReference>
<feature type="domain" description="GINS subunit" evidence="7">
    <location>
        <begin position="74"/>
        <end position="167"/>
    </location>
</feature>
<dbReference type="InterPro" id="IPR010492">
    <property type="entry name" value="GINS_Psf3"/>
</dbReference>
<keyword evidence="10" id="KW-1185">Reference proteome</keyword>
<dbReference type="SUPFAM" id="SSF158573">
    <property type="entry name" value="GINS helical bundle-like"/>
    <property type="match status" value="1"/>
</dbReference>
<evidence type="ECO:0000313" key="10">
    <source>
        <dbReference type="Proteomes" id="UP001296104"/>
    </source>
</evidence>
<dbReference type="EMBL" id="CAVMBE010000112">
    <property type="protein sequence ID" value="CAK4034321.1"/>
    <property type="molecule type" value="Genomic_DNA"/>
</dbReference>